<reference evidence="2 3" key="1">
    <citation type="submission" date="2006-07" db="EMBL/GenBank/DDBJ databases">
        <title>Annotation of the draft genome assembly of Chlorobium ferroxidans DSM 13031.</title>
        <authorList>
            <consortium name="US DOE Joint Genome Institute (JGI-ORNL)"/>
            <person name="Larimer F."/>
            <person name="Land M."/>
            <person name="Hauser L."/>
        </authorList>
    </citation>
    <scope>NUCLEOTIDE SEQUENCE [LARGE SCALE GENOMIC DNA]</scope>
    <source>
        <strain evidence="2 3">DSM 13031</strain>
    </source>
</reference>
<sequence length="484" mass="55217">MFPLVYEINTRIWLKKLSKTHNRSVTLGTVPDEEFDFFSASGFDMVWLMGVWQPSQYSKAIATAHPCLRTTFLEHLVTVHPEDIASSPYAIPSYTVNETLGGKDALILFRDKLNRRGIKLMLDFVPNHLALDNEWLPEHPEFFIPVSTDEMRHDPESGFEYARDQYLAYGKDPYFPPWTDTLQLNYASKATQSMMTENLFKISELCDGVRCDMAMLILKNVFNKTWSSLSGAMQKEFWSEAIAAVKQRHPDFLFLAESYWSKEWELQQQGFDFTYDKPFYDFITSAPVNTEKLAGHLGAEWGYQKKLCRFIENHDEPRAAGRIGLNNKAAAMVLFATPGMHLLHQDQMEGYRQKIPVQLVRQAAEPENRALAALYKKLFTLQKTPLFQEGGIERLDLNLANNSHCLGFHRFTAGEHAFILANFNATGIALEFRHPSIEGITIDMLNILSTTTENKSSGIHGADHSIRVHLSPHEAVVISFRKAQ</sequence>
<evidence type="ECO:0000313" key="3">
    <source>
        <dbReference type="Proteomes" id="UP000004162"/>
    </source>
</evidence>
<dbReference type="Gene3D" id="3.20.20.80">
    <property type="entry name" value="Glycosidases"/>
    <property type="match status" value="1"/>
</dbReference>
<dbReference type="OrthoDB" id="9805159at2"/>
<dbReference type="SUPFAM" id="SSF51445">
    <property type="entry name" value="(Trans)glycosidases"/>
    <property type="match status" value="1"/>
</dbReference>
<comment type="caution">
    <text evidence="2">The sequence shown here is derived from an EMBL/GenBank/DDBJ whole genome shotgun (WGS) entry which is preliminary data.</text>
</comment>
<accession>Q0YUQ0</accession>
<dbReference type="RefSeq" id="WP_006365256.1">
    <property type="nucleotide sequence ID" value="NZ_AASE01000001.1"/>
</dbReference>
<name>Q0YUQ0_9CHLB</name>
<dbReference type="InterPro" id="IPR017853">
    <property type="entry name" value="GH"/>
</dbReference>
<dbReference type="Proteomes" id="UP000004162">
    <property type="component" value="Unassembled WGS sequence"/>
</dbReference>
<evidence type="ECO:0000313" key="2">
    <source>
        <dbReference type="EMBL" id="EAT59982.1"/>
    </source>
</evidence>
<dbReference type="EMBL" id="AASE01000001">
    <property type="protein sequence ID" value="EAT59982.1"/>
    <property type="molecule type" value="Genomic_DNA"/>
</dbReference>
<dbReference type="AlphaFoldDB" id="Q0YUQ0"/>
<dbReference type="PANTHER" id="PTHR47786:SF2">
    <property type="entry name" value="GLYCOSYL HYDROLASE FAMILY 13 CATALYTIC DOMAIN-CONTAINING PROTEIN"/>
    <property type="match status" value="1"/>
</dbReference>
<organism evidence="2 3">
    <name type="scientific">Chlorobium ferrooxidans DSM 13031</name>
    <dbReference type="NCBI Taxonomy" id="377431"/>
    <lineage>
        <taxon>Bacteria</taxon>
        <taxon>Pseudomonadati</taxon>
        <taxon>Chlorobiota</taxon>
        <taxon>Chlorobiia</taxon>
        <taxon>Chlorobiales</taxon>
        <taxon>Chlorobiaceae</taxon>
        <taxon>Chlorobium/Pelodictyon group</taxon>
        <taxon>Chlorobium</taxon>
    </lineage>
</organism>
<protein>
    <submittedName>
        <fullName evidence="2">Alpha amylase, catalytic region</fullName>
    </submittedName>
</protein>
<dbReference type="InterPro" id="IPR006047">
    <property type="entry name" value="GH13_cat_dom"/>
</dbReference>
<keyword evidence="3" id="KW-1185">Reference proteome</keyword>
<dbReference type="GO" id="GO:0005975">
    <property type="term" value="P:carbohydrate metabolic process"/>
    <property type="evidence" value="ECO:0007669"/>
    <property type="project" value="InterPro"/>
</dbReference>
<dbReference type="CDD" id="cd11347">
    <property type="entry name" value="AmyAc_1"/>
    <property type="match status" value="1"/>
</dbReference>
<feature type="domain" description="Glycosyl hydrolase family 13 catalytic" evidence="1">
    <location>
        <begin position="70"/>
        <end position="382"/>
    </location>
</feature>
<gene>
    <name evidence="2" type="ORF">CferDRAFT_1989</name>
</gene>
<dbReference type="PANTHER" id="PTHR47786">
    <property type="entry name" value="ALPHA-1,4-GLUCAN:MALTOSE-1-PHOSPHATE MALTOSYLTRANSFERASE"/>
    <property type="match status" value="1"/>
</dbReference>
<dbReference type="SMART" id="SM00642">
    <property type="entry name" value="Aamy"/>
    <property type="match status" value="1"/>
</dbReference>
<reference evidence="2 3" key="2">
    <citation type="submission" date="2006-07" db="EMBL/GenBank/DDBJ databases">
        <title>Sequencing of the draft genome and assembly of Chlorobium ferroxidans DSM 13031.</title>
        <authorList>
            <consortium name="US DOE Joint Genome Institute (JGI-PGF)"/>
            <person name="Copeland A."/>
            <person name="Lucas S."/>
            <person name="Lapidus A."/>
            <person name="Barry K."/>
            <person name="Glavina del Rio T."/>
            <person name="Dalin E."/>
            <person name="Tice H."/>
            <person name="Bruce D."/>
            <person name="Pitluck S."/>
            <person name="Richardson P."/>
        </authorList>
    </citation>
    <scope>NUCLEOTIDE SEQUENCE [LARGE SCALE GENOMIC DNA]</scope>
    <source>
        <strain evidence="2 3">DSM 13031</strain>
    </source>
</reference>
<proteinExistence type="predicted"/>
<dbReference type="Pfam" id="PF00128">
    <property type="entry name" value="Alpha-amylase"/>
    <property type="match status" value="1"/>
</dbReference>
<evidence type="ECO:0000259" key="1">
    <source>
        <dbReference type="SMART" id="SM00642"/>
    </source>
</evidence>